<protein>
    <submittedName>
        <fullName evidence="5">Putative pseudouridylate synthase</fullName>
    </submittedName>
</protein>
<dbReference type="Gene3D" id="3.30.70.580">
    <property type="entry name" value="Pseudouridine synthase I, catalytic domain, N-terminal subdomain"/>
    <property type="match status" value="1"/>
</dbReference>
<evidence type="ECO:0000256" key="3">
    <source>
        <dbReference type="ARBA" id="ARBA00023235"/>
    </source>
</evidence>
<dbReference type="AlphaFoldDB" id="A0A0K8TKH5"/>
<organism evidence="5">
    <name type="scientific">Tabanus bromius</name>
    <name type="common">Band-eyed brown horse fly</name>
    <dbReference type="NCBI Taxonomy" id="304241"/>
    <lineage>
        <taxon>Eukaryota</taxon>
        <taxon>Metazoa</taxon>
        <taxon>Ecdysozoa</taxon>
        <taxon>Arthropoda</taxon>
        <taxon>Hexapoda</taxon>
        <taxon>Insecta</taxon>
        <taxon>Pterygota</taxon>
        <taxon>Neoptera</taxon>
        <taxon>Endopterygota</taxon>
        <taxon>Diptera</taxon>
        <taxon>Brachycera</taxon>
        <taxon>Tabanomorpha</taxon>
        <taxon>Tabanoidea</taxon>
        <taxon>Tabanidae</taxon>
        <taxon>Tabanus</taxon>
    </lineage>
</organism>
<feature type="non-terminal residue" evidence="5">
    <location>
        <position position="446"/>
    </location>
</feature>
<dbReference type="GO" id="GO:0031119">
    <property type="term" value="P:tRNA pseudouridine synthesis"/>
    <property type="evidence" value="ECO:0007669"/>
    <property type="project" value="TreeGrafter"/>
</dbReference>
<dbReference type="FunFam" id="3.30.70.580:FF:000007">
    <property type="entry name" value="tRNA pseudouridine synthase"/>
    <property type="match status" value="1"/>
</dbReference>
<dbReference type="InterPro" id="IPR041707">
    <property type="entry name" value="Pus3-like"/>
</dbReference>
<dbReference type="PANTHER" id="PTHR11142:SF5">
    <property type="entry name" value="TRNA PSEUDOURIDINE(38_39) SYNTHASE"/>
    <property type="match status" value="1"/>
</dbReference>
<evidence type="ECO:0000313" key="5">
    <source>
        <dbReference type="EMBL" id="JAI14857.1"/>
    </source>
</evidence>
<dbReference type="InterPro" id="IPR020094">
    <property type="entry name" value="TruA/RsuA/RluB/E/F_N"/>
</dbReference>
<feature type="non-terminal residue" evidence="5">
    <location>
        <position position="1"/>
    </location>
</feature>
<dbReference type="InterPro" id="IPR020095">
    <property type="entry name" value="PsdUridine_synth_TruA_C"/>
</dbReference>
<keyword evidence="3" id="KW-0413">Isomerase</keyword>
<dbReference type="GO" id="GO:0005634">
    <property type="term" value="C:nucleus"/>
    <property type="evidence" value="ECO:0007669"/>
    <property type="project" value="TreeGrafter"/>
</dbReference>
<keyword evidence="2" id="KW-0819">tRNA processing</keyword>
<evidence type="ECO:0000256" key="2">
    <source>
        <dbReference type="ARBA" id="ARBA00022694"/>
    </source>
</evidence>
<dbReference type="SUPFAM" id="SSF55120">
    <property type="entry name" value="Pseudouridine synthase"/>
    <property type="match status" value="1"/>
</dbReference>
<evidence type="ECO:0000259" key="4">
    <source>
        <dbReference type="Pfam" id="PF01416"/>
    </source>
</evidence>
<dbReference type="InterPro" id="IPR020097">
    <property type="entry name" value="PsdUridine_synth_TruA_a/b_dom"/>
</dbReference>
<feature type="domain" description="Pseudouridine synthase I TruA alpha/beta" evidence="4">
    <location>
        <begin position="211"/>
        <end position="325"/>
    </location>
</feature>
<dbReference type="GO" id="GO:1990481">
    <property type="term" value="P:mRNA pseudouridine synthesis"/>
    <property type="evidence" value="ECO:0007669"/>
    <property type="project" value="TreeGrafter"/>
</dbReference>
<reference evidence="5" key="1">
    <citation type="journal article" date="2015" name="Insect Biochem. Mol. Biol.">
        <title>An insight into the sialome of the horse fly, Tabanus bromius.</title>
        <authorList>
            <person name="Ribeiro J.M."/>
            <person name="Kazimirova M."/>
            <person name="Takac P."/>
            <person name="Andersen J.F."/>
            <person name="Francischetti I.M."/>
        </authorList>
    </citation>
    <scope>NUCLEOTIDE SEQUENCE</scope>
</reference>
<dbReference type="PANTHER" id="PTHR11142">
    <property type="entry name" value="PSEUDOURIDYLATE SYNTHASE"/>
    <property type="match status" value="1"/>
</dbReference>
<dbReference type="Gene3D" id="3.30.70.660">
    <property type="entry name" value="Pseudouridine synthase I, catalytic domain, C-terminal subdomain"/>
    <property type="match status" value="1"/>
</dbReference>
<dbReference type="InterPro" id="IPR020103">
    <property type="entry name" value="PsdUridine_synth_cat_dom_sf"/>
</dbReference>
<accession>A0A0K8TKH5</accession>
<dbReference type="GO" id="GO:0003723">
    <property type="term" value="F:RNA binding"/>
    <property type="evidence" value="ECO:0007669"/>
    <property type="project" value="InterPro"/>
</dbReference>
<dbReference type="CDD" id="cd02569">
    <property type="entry name" value="PseudoU_synth_ScPus3"/>
    <property type="match status" value="1"/>
</dbReference>
<dbReference type="GO" id="GO:0005737">
    <property type="term" value="C:cytoplasm"/>
    <property type="evidence" value="ECO:0007669"/>
    <property type="project" value="TreeGrafter"/>
</dbReference>
<dbReference type="EMBL" id="GDAI01002746">
    <property type="protein sequence ID" value="JAI14857.1"/>
    <property type="molecule type" value="mRNA"/>
</dbReference>
<proteinExistence type="evidence at transcript level"/>
<name>A0A0K8TKH5_TABBR</name>
<dbReference type="Pfam" id="PF01416">
    <property type="entry name" value="PseudoU_synth_1"/>
    <property type="match status" value="1"/>
</dbReference>
<sequence>VHVNKKPKLSTKEELQTLSKDELIERFLTLQAHNNQLKNILQKNLGESSPDVHAGKRRKFNFESCNKRHVLLKFLYYGWDYQGYASQEHSIATIEYHLFNALQRTCLIESRQTSNYHRCGRTDKEVSAFCQVISIDVRSKFKPEMQDDEESLKNELDYCTMINRVLPRNIRCISWMPLKSPVYSARFDCIKRTYRYFFPKGELNIEAMKEACKFLIGPHDFRNLCKMDVCNGVTNFGRTIDSAGIFPCRSSTNEESDYSMFYFEIIGKAFLWHQVRSIMAVMLLIGEGKEEPQIIADLMNVEENPCKPQYNLAAGFPLNLYECEFRKYTIQKSNEPVTEPISEEEVMESDEVHTSEWIYSQENLETIISNLQQDWTNLNVKVTMIKENTLDLQKAYEKNFGIGNFRRQADVLSQGVRAKVYQKLLMRKRCESLENRLGHYVKKQRL</sequence>
<comment type="similarity">
    <text evidence="1">Belongs to the tRNA pseudouridine synthase TruA family.</text>
</comment>
<dbReference type="GO" id="GO:0009982">
    <property type="term" value="F:pseudouridine synthase activity"/>
    <property type="evidence" value="ECO:0007669"/>
    <property type="project" value="InterPro"/>
</dbReference>
<dbReference type="InterPro" id="IPR001406">
    <property type="entry name" value="PsdUridine_synth_TruA"/>
</dbReference>
<evidence type="ECO:0000256" key="1">
    <source>
        <dbReference type="ARBA" id="ARBA00009375"/>
    </source>
</evidence>